<name>A0A9D4R2Y0_DREPO</name>
<organism evidence="1 2">
    <name type="scientific">Dreissena polymorpha</name>
    <name type="common">Zebra mussel</name>
    <name type="synonym">Mytilus polymorpha</name>
    <dbReference type="NCBI Taxonomy" id="45954"/>
    <lineage>
        <taxon>Eukaryota</taxon>
        <taxon>Metazoa</taxon>
        <taxon>Spiralia</taxon>
        <taxon>Lophotrochozoa</taxon>
        <taxon>Mollusca</taxon>
        <taxon>Bivalvia</taxon>
        <taxon>Autobranchia</taxon>
        <taxon>Heteroconchia</taxon>
        <taxon>Euheterodonta</taxon>
        <taxon>Imparidentia</taxon>
        <taxon>Neoheterodontei</taxon>
        <taxon>Myida</taxon>
        <taxon>Dreissenoidea</taxon>
        <taxon>Dreissenidae</taxon>
        <taxon>Dreissena</taxon>
    </lineage>
</organism>
<dbReference type="EMBL" id="JAIWYP010000003">
    <property type="protein sequence ID" value="KAH3852989.1"/>
    <property type="molecule type" value="Genomic_DNA"/>
</dbReference>
<reference evidence="1" key="1">
    <citation type="journal article" date="2019" name="bioRxiv">
        <title>The Genome of the Zebra Mussel, Dreissena polymorpha: A Resource for Invasive Species Research.</title>
        <authorList>
            <person name="McCartney M.A."/>
            <person name="Auch B."/>
            <person name="Kono T."/>
            <person name="Mallez S."/>
            <person name="Zhang Y."/>
            <person name="Obille A."/>
            <person name="Becker A."/>
            <person name="Abrahante J.E."/>
            <person name="Garbe J."/>
            <person name="Badalamenti J.P."/>
            <person name="Herman A."/>
            <person name="Mangelson H."/>
            <person name="Liachko I."/>
            <person name="Sullivan S."/>
            <person name="Sone E.D."/>
            <person name="Koren S."/>
            <person name="Silverstein K.A.T."/>
            <person name="Beckman K.B."/>
            <person name="Gohl D.M."/>
        </authorList>
    </citation>
    <scope>NUCLEOTIDE SEQUENCE</scope>
    <source>
        <strain evidence="1">Duluth1</strain>
        <tissue evidence="1">Whole animal</tissue>
    </source>
</reference>
<reference evidence="1" key="2">
    <citation type="submission" date="2020-11" db="EMBL/GenBank/DDBJ databases">
        <authorList>
            <person name="McCartney M.A."/>
            <person name="Auch B."/>
            <person name="Kono T."/>
            <person name="Mallez S."/>
            <person name="Becker A."/>
            <person name="Gohl D.M."/>
            <person name="Silverstein K.A.T."/>
            <person name="Koren S."/>
            <person name="Bechman K.B."/>
            <person name="Herman A."/>
            <person name="Abrahante J.E."/>
            <person name="Garbe J."/>
        </authorList>
    </citation>
    <scope>NUCLEOTIDE SEQUENCE</scope>
    <source>
        <strain evidence="1">Duluth1</strain>
        <tissue evidence="1">Whole animal</tissue>
    </source>
</reference>
<protein>
    <submittedName>
        <fullName evidence="1">Uncharacterized protein</fullName>
    </submittedName>
</protein>
<accession>A0A9D4R2Y0</accession>
<dbReference type="Proteomes" id="UP000828390">
    <property type="component" value="Unassembled WGS sequence"/>
</dbReference>
<dbReference type="AlphaFoldDB" id="A0A9D4R2Y0"/>
<comment type="caution">
    <text evidence="1">The sequence shown here is derived from an EMBL/GenBank/DDBJ whole genome shotgun (WGS) entry which is preliminary data.</text>
</comment>
<evidence type="ECO:0000313" key="2">
    <source>
        <dbReference type="Proteomes" id="UP000828390"/>
    </source>
</evidence>
<evidence type="ECO:0000313" key="1">
    <source>
        <dbReference type="EMBL" id="KAH3852989.1"/>
    </source>
</evidence>
<keyword evidence="2" id="KW-1185">Reference proteome</keyword>
<proteinExistence type="predicted"/>
<sequence length="59" mass="6841">MDRHLCHCLSFLNVKDDVRQLSVHWDKGRNSTWVPIHPGQPLNVTYTRLKYGPSSLPLL</sequence>
<gene>
    <name evidence="1" type="ORF">DPMN_095511</name>
</gene>